<dbReference type="EMBL" id="FOAJ01000004">
    <property type="protein sequence ID" value="SEL01443.1"/>
    <property type="molecule type" value="Genomic_DNA"/>
</dbReference>
<evidence type="ECO:0000313" key="3">
    <source>
        <dbReference type="EMBL" id="SEL01443.1"/>
    </source>
</evidence>
<evidence type="ECO:0000256" key="2">
    <source>
        <dbReference type="SAM" id="MobiDB-lite"/>
    </source>
</evidence>
<dbReference type="Proteomes" id="UP000199120">
    <property type="component" value="Unassembled WGS sequence"/>
</dbReference>
<dbReference type="STRING" id="416943.SAMN05445871_3714"/>
<protein>
    <submittedName>
        <fullName evidence="3">Phospholipase C</fullName>
    </submittedName>
</protein>
<keyword evidence="1" id="KW-0378">Hydrolase</keyword>
<dbReference type="RefSeq" id="WP_090547632.1">
    <property type="nucleotide sequence ID" value="NZ_FNSR01000002.1"/>
</dbReference>
<dbReference type="AlphaFoldDB" id="A0A1H7LR76"/>
<dbReference type="InterPro" id="IPR017850">
    <property type="entry name" value="Alkaline_phosphatase_core_sf"/>
</dbReference>
<reference evidence="4" key="1">
    <citation type="submission" date="2016-10" db="EMBL/GenBank/DDBJ databases">
        <authorList>
            <person name="Varghese N."/>
            <person name="Submissions S."/>
        </authorList>
    </citation>
    <scope>NUCLEOTIDE SEQUENCE [LARGE SCALE GENOMIC DNA]</scope>
    <source>
        <strain evidence="4">LMG 26416</strain>
    </source>
</reference>
<sequence>MTTCTRWVDKFVITCADWTNEVSETCTSWADEGAYQCSQWADEGSNQCSQWADEGSNQCSAWDECHWYTPWDCIAGFFCKAWYWVANWVCQAWYWVADWVCQGWYWVAKWVCKGFAWVVNAVCIVFSWALRLVCVAWDTLRCALLAFGRWLGSLTGRAGRGKTPPPRIERVFVLTLENRSFDHLFGFSGITGVDPQGNPTTFNEGFDPAVNSNVDPVTNANVFVSAPADFFLKGVDADPGHEFEDTLTALGGSGAAYQPVPGGYPPIDNSGFIDNYHAPRDGESTPSSTPDRIMHCFAAGQLPVLNALAREFAVCDCWFSSLPGPTWPNRFFQLAATSGGLDDSPGKLDVVTSTTVDGYRFENGNVFDLLDQYCIEWKIFEGDDFPVSFALEGMNLNELQGRFASMDDFESDLGSAGFGPKFVFIEPKYGAHEFDATGPGDFTCGNSMHPLDDVRRGEKLVKRVYEGLRNSPLWEKSVLLITFDEHGGFYDHVAPPPAAPPGDQIDQNYVKQGFLFDQLGVRVPAIVVSPLVPRNVIDHTRYDHTSLLASMERLFGMKPLTARDAAANDFLHLLSLAAPRADAPATLPAPDDSRPQLACEGDDDTDSQSADRLLQQRSTLRLARREGRYMARAVADYRLKPSQVGFMQVALLKVLNRTTQPDKARWLDAYRGVQTGIDAAIFMTDAKLKVKHGIDVVQIERLAARRR</sequence>
<gene>
    <name evidence="3" type="ORF">SAMN05192542_104463</name>
</gene>
<proteinExistence type="predicted"/>
<dbReference type="GO" id="GO:0016788">
    <property type="term" value="F:hydrolase activity, acting on ester bonds"/>
    <property type="evidence" value="ECO:0007669"/>
    <property type="project" value="InterPro"/>
</dbReference>
<dbReference type="Pfam" id="PF04185">
    <property type="entry name" value="Phosphoesterase"/>
    <property type="match status" value="1"/>
</dbReference>
<evidence type="ECO:0000256" key="1">
    <source>
        <dbReference type="ARBA" id="ARBA00022801"/>
    </source>
</evidence>
<dbReference type="PANTHER" id="PTHR31956:SF2">
    <property type="entry name" value="NON-SPECIFIC PHOSPHOLIPASE C6"/>
    <property type="match status" value="1"/>
</dbReference>
<dbReference type="Gene3D" id="3.40.720.10">
    <property type="entry name" value="Alkaline Phosphatase, subunit A"/>
    <property type="match status" value="2"/>
</dbReference>
<accession>A0A1H7LR76</accession>
<dbReference type="InterPro" id="IPR007312">
    <property type="entry name" value="Phosphoesterase"/>
</dbReference>
<dbReference type="GO" id="GO:0009395">
    <property type="term" value="P:phospholipid catabolic process"/>
    <property type="evidence" value="ECO:0007669"/>
    <property type="project" value="TreeGrafter"/>
</dbReference>
<name>A0A1H7LR76_9BURK</name>
<organism evidence="3 4">
    <name type="scientific">Paraburkholderia caballeronis</name>
    <dbReference type="NCBI Taxonomy" id="416943"/>
    <lineage>
        <taxon>Bacteria</taxon>
        <taxon>Pseudomonadati</taxon>
        <taxon>Pseudomonadota</taxon>
        <taxon>Betaproteobacteria</taxon>
        <taxon>Burkholderiales</taxon>
        <taxon>Burkholderiaceae</taxon>
        <taxon>Paraburkholderia</taxon>
    </lineage>
</organism>
<keyword evidence="4" id="KW-1185">Reference proteome</keyword>
<evidence type="ECO:0000313" key="4">
    <source>
        <dbReference type="Proteomes" id="UP000199120"/>
    </source>
</evidence>
<dbReference type="SUPFAM" id="SSF53649">
    <property type="entry name" value="Alkaline phosphatase-like"/>
    <property type="match status" value="1"/>
</dbReference>
<feature type="region of interest" description="Disordered" evidence="2">
    <location>
        <begin position="584"/>
        <end position="612"/>
    </location>
</feature>
<dbReference type="OrthoDB" id="980947at2"/>
<dbReference type="PANTHER" id="PTHR31956">
    <property type="entry name" value="NON-SPECIFIC PHOSPHOLIPASE C4-RELATED"/>
    <property type="match status" value="1"/>
</dbReference>